<dbReference type="SUPFAM" id="SSF47113">
    <property type="entry name" value="Histone-fold"/>
    <property type="match status" value="1"/>
</dbReference>
<dbReference type="InterPro" id="IPR051377">
    <property type="entry name" value="DNA_Pol-Epsilon_Subunit"/>
</dbReference>
<evidence type="ECO:0000256" key="1">
    <source>
        <dbReference type="ARBA" id="ARBA00004123"/>
    </source>
</evidence>
<reference evidence="6 7" key="3">
    <citation type="submission" date="2019-12" db="UniProtKB">
        <authorList>
            <consortium name="WormBaseParasite"/>
        </authorList>
    </citation>
    <scope>IDENTIFICATION</scope>
</reference>
<protein>
    <recommendedName>
        <fullName evidence="3">DNA polymerase epsilon subunit 3</fullName>
    </recommendedName>
</protein>
<accession>A0A5S6QKZ5</accession>
<proteinExistence type="predicted"/>
<dbReference type="CDD" id="cd22928">
    <property type="entry name" value="HFD_POLE3_DPB4"/>
    <property type="match status" value="1"/>
</dbReference>
<feature type="domain" description="Transcription factor CBF/NF-Y/archaeal histone" evidence="4">
    <location>
        <begin position="9"/>
        <end position="70"/>
    </location>
</feature>
<evidence type="ECO:0000313" key="6">
    <source>
        <dbReference type="WBParaSite" id="TMUE_2000007860.1"/>
    </source>
</evidence>
<keyword evidence="5" id="KW-1185">Reference proteome</keyword>
<evidence type="ECO:0000313" key="5">
    <source>
        <dbReference type="Proteomes" id="UP000046395"/>
    </source>
</evidence>
<dbReference type="Pfam" id="PF00808">
    <property type="entry name" value="CBFD_NFYB_HMF"/>
    <property type="match status" value="1"/>
</dbReference>
<dbReference type="AlphaFoldDB" id="A0A5S6QKZ5"/>
<evidence type="ECO:0000259" key="4">
    <source>
        <dbReference type="Pfam" id="PF00808"/>
    </source>
</evidence>
<dbReference type="PANTHER" id="PTHR46172:SF1">
    <property type="entry name" value="DNA POLYMERASE EPSILON SUBUNIT 3"/>
    <property type="match status" value="1"/>
</dbReference>
<dbReference type="GO" id="GO:0006974">
    <property type="term" value="P:DNA damage response"/>
    <property type="evidence" value="ECO:0007669"/>
    <property type="project" value="TreeGrafter"/>
</dbReference>
<reference evidence="5" key="1">
    <citation type="submission" date="2013-11" db="EMBL/GenBank/DDBJ databases">
        <authorList>
            <person name="Aslett M."/>
        </authorList>
    </citation>
    <scope>NUCLEOTIDE SEQUENCE [LARGE SCALE GENOMIC DNA]</scope>
    <source>
        <strain evidence="5">Edinburgh</strain>
    </source>
</reference>
<comment type="subcellular location">
    <subcellularLocation>
        <location evidence="1">Nucleus</location>
    </subcellularLocation>
</comment>
<dbReference type="PANTHER" id="PTHR46172">
    <property type="entry name" value="DNA POLYMERASE EPSILON SUBUNIT 3"/>
    <property type="match status" value="1"/>
</dbReference>
<name>A0A5S6QKZ5_TRIMR</name>
<dbReference type="STRING" id="70415.A0A5S6QKZ5"/>
<keyword evidence="2" id="KW-0539">Nucleus</keyword>
<dbReference type="InterPro" id="IPR009072">
    <property type="entry name" value="Histone-fold"/>
</dbReference>
<evidence type="ECO:0000256" key="3">
    <source>
        <dbReference type="ARBA" id="ARBA00039793"/>
    </source>
</evidence>
<dbReference type="GO" id="GO:0008622">
    <property type="term" value="C:epsilon DNA polymerase complex"/>
    <property type="evidence" value="ECO:0007669"/>
    <property type="project" value="TreeGrafter"/>
</dbReference>
<dbReference type="GO" id="GO:0008623">
    <property type="term" value="C:CHRAC"/>
    <property type="evidence" value="ECO:0007669"/>
    <property type="project" value="TreeGrafter"/>
</dbReference>
<reference evidence="5" key="2">
    <citation type="submission" date="2014-03" db="EMBL/GenBank/DDBJ databases">
        <title>The whipworm genome and dual-species transcriptomics of an intimate host-pathogen interaction.</title>
        <authorList>
            <person name="Foth B.J."/>
            <person name="Tsai I.J."/>
            <person name="Reid A.J."/>
            <person name="Bancroft A.J."/>
            <person name="Nichol S."/>
            <person name="Tracey A."/>
            <person name="Holroyd N."/>
            <person name="Cotton J.A."/>
            <person name="Stanley E.J."/>
            <person name="Zarowiecki M."/>
            <person name="Liu J.Z."/>
            <person name="Huckvale T."/>
            <person name="Cooper P.J."/>
            <person name="Grencis R.K."/>
            <person name="Berriman M."/>
        </authorList>
    </citation>
    <scope>NUCLEOTIDE SEQUENCE [LARGE SCALE GENOMIC DNA]</scope>
    <source>
        <strain evidence="5">Edinburgh</strain>
    </source>
</reference>
<organism evidence="5 6">
    <name type="scientific">Trichuris muris</name>
    <name type="common">Mouse whipworm</name>
    <dbReference type="NCBI Taxonomy" id="70415"/>
    <lineage>
        <taxon>Eukaryota</taxon>
        <taxon>Metazoa</taxon>
        <taxon>Ecdysozoa</taxon>
        <taxon>Nematoda</taxon>
        <taxon>Enoplea</taxon>
        <taxon>Dorylaimia</taxon>
        <taxon>Trichinellida</taxon>
        <taxon>Trichuridae</taxon>
        <taxon>Trichuris</taxon>
    </lineage>
</organism>
<evidence type="ECO:0000313" key="7">
    <source>
        <dbReference type="WBParaSite" id="TMUE_2000007870.1"/>
    </source>
</evidence>
<dbReference type="InterPro" id="IPR003958">
    <property type="entry name" value="CBFA_NFYB_domain"/>
</dbReference>
<dbReference type="GO" id="GO:0031490">
    <property type="term" value="F:chromatin DNA binding"/>
    <property type="evidence" value="ECO:0007669"/>
    <property type="project" value="TreeGrafter"/>
</dbReference>
<sequence length="122" mass="13664">MKQEVEILNLPMTAVSRIARLVAPELKFTEEAKLAVNRAAGMFVLYSSMMSWEVATTQKRKTIRSSDIIKFLNDSGQEDIVAALSTFDDRSKRAQKSKALSDDVIVLEEQEIEQTSPSCSSY</sequence>
<dbReference type="GO" id="GO:0046982">
    <property type="term" value="F:protein heterodimerization activity"/>
    <property type="evidence" value="ECO:0007669"/>
    <property type="project" value="InterPro"/>
</dbReference>
<dbReference type="GO" id="GO:0006272">
    <property type="term" value="P:leading strand elongation"/>
    <property type="evidence" value="ECO:0007669"/>
    <property type="project" value="TreeGrafter"/>
</dbReference>
<dbReference type="WBParaSite" id="TMUE_2000007860.1">
    <property type="protein sequence ID" value="TMUE_2000007860.1"/>
    <property type="gene ID" value="WBGene00300038"/>
</dbReference>
<evidence type="ECO:0000256" key="2">
    <source>
        <dbReference type="ARBA" id="ARBA00023242"/>
    </source>
</evidence>
<dbReference type="Gene3D" id="1.10.20.10">
    <property type="entry name" value="Histone, subunit A"/>
    <property type="match status" value="1"/>
</dbReference>
<dbReference type="Proteomes" id="UP000046395">
    <property type="component" value="Unassembled WGS sequence"/>
</dbReference>
<dbReference type="GO" id="GO:0031507">
    <property type="term" value="P:heterochromatin formation"/>
    <property type="evidence" value="ECO:0007669"/>
    <property type="project" value="TreeGrafter"/>
</dbReference>
<dbReference type="WBParaSite" id="TMUE_2000007870.1">
    <property type="protein sequence ID" value="TMUE_2000007870.1"/>
    <property type="gene ID" value="WBGene00291986"/>
</dbReference>